<dbReference type="RefSeq" id="WP_147156180.1">
    <property type="nucleotide sequence ID" value="NZ_BKAJ01000186.1"/>
</dbReference>
<dbReference type="InterPro" id="IPR051961">
    <property type="entry name" value="Fungal_Metabolite_Diox"/>
</dbReference>
<dbReference type="Proteomes" id="UP000321058">
    <property type="component" value="Unassembled WGS sequence"/>
</dbReference>
<comment type="caution">
    <text evidence="1">The sequence shown here is derived from an EMBL/GenBank/DDBJ whole genome shotgun (WGS) entry which is preliminary data.</text>
</comment>
<evidence type="ECO:0000313" key="2">
    <source>
        <dbReference type="Proteomes" id="UP000321058"/>
    </source>
</evidence>
<dbReference type="Gene3D" id="2.60.120.620">
    <property type="entry name" value="q2cbj1_9rhob like domain"/>
    <property type="match status" value="1"/>
</dbReference>
<dbReference type="InterPro" id="IPR008775">
    <property type="entry name" value="Phytyl_CoA_dOase-like"/>
</dbReference>
<dbReference type="GO" id="GO:0016706">
    <property type="term" value="F:2-oxoglutarate-dependent dioxygenase activity"/>
    <property type="evidence" value="ECO:0007669"/>
    <property type="project" value="UniProtKB-ARBA"/>
</dbReference>
<evidence type="ECO:0000313" key="1">
    <source>
        <dbReference type="EMBL" id="GEP60851.1"/>
    </source>
</evidence>
<dbReference type="OrthoDB" id="9796766at2"/>
<dbReference type="PANTHER" id="PTHR37563">
    <property type="entry name" value="PHYTANOYL-COA DIOXYGENASE FAMILY PROTEIN (AFU_ORTHOLOGUE AFUA_2G03330)"/>
    <property type="match status" value="1"/>
</dbReference>
<dbReference type="EMBL" id="BKAJ01000186">
    <property type="protein sequence ID" value="GEP60851.1"/>
    <property type="molecule type" value="Genomic_DNA"/>
</dbReference>
<reference evidence="1 2" key="1">
    <citation type="submission" date="2019-07" db="EMBL/GenBank/DDBJ databases">
        <title>Whole genome shotgun sequence of Reyranella soli NBRC 108950.</title>
        <authorList>
            <person name="Hosoyama A."/>
            <person name="Uohara A."/>
            <person name="Ohji S."/>
            <person name="Ichikawa N."/>
        </authorList>
    </citation>
    <scope>NUCLEOTIDE SEQUENCE [LARGE SCALE GENOMIC DNA]</scope>
    <source>
        <strain evidence="1 2">NBRC 108950</strain>
    </source>
</reference>
<name>A0A512NPF2_9HYPH</name>
<accession>A0A512NPF2</accession>
<organism evidence="1 2">
    <name type="scientific">Reyranella soli</name>
    <dbReference type="NCBI Taxonomy" id="1230389"/>
    <lineage>
        <taxon>Bacteria</taxon>
        <taxon>Pseudomonadati</taxon>
        <taxon>Pseudomonadota</taxon>
        <taxon>Alphaproteobacteria</taxon>
        <taxon>Hyphomicrobiales</taxon>
        <taxon>Reyranellaceae</taxon>
        <taxon>Reyranella</taxon>
    </lineage>
</organism>
<evidence type="ECO:0008006" key="3">
    <source>
        <dbReference type="Google" id="ProtNLM"/>
    </source>
</evidence>
<dbReference type="PANTHER" id="PTHR37563:SF2">
    <property type="entry name" value="PHYTANOYL-COA DIOXYGENASE FAMILY PROTEIN (AFU_ORTHOLOGUE AFUA_2G03330)"/>
    <property type="match status" value="1"/>
</dbReference>
<dbReference type="AlphaFoldDB" id="A0A512NPF2"/>
<proteinExistence type="predicted"/>
<dbReference type="Pfam" id="PF05721">
    <property type="entry name" value="PhyH"/>
    <property type="match status" value="1"/>
</dbReference>
<gene>
    <name evidence="1" type="ORF">RSO01_80170</name>
</gene>
<protein>
    <recommendedName>
        <fullName evidence="3">Phytanoyl-CoA dioxygenase</fullName>
    </recommendedName>
</protein>
<sequence>MTHEDKKRQLLEEGCCVIPGVLTAAETDRARERLWAAAKESDRLGVPTRQIGLDPNEHNVRVFYLLERDAVFRELIQHPTAIEFVTTLLTSDFLISNFTANIALPGSKSMELHSDQGIVVPEPWFQPWSINIIWCLNDVDEENGATRYLPGSHKIQRAADLPPDARARMVPFKASAGSFVVMDGRLWHTSGANVSKDRERALLFGYYSRSFIRQQQNWNASLSPETVEALSPQLRAWLGMEARANVKLAQRLRIHPVATHTKLTS</sequence>
<dbReference type="SUPFAM" id="SSF51197">
    <property type="entry name" value="Clavaminate synthase-like"/>
    <property type="match status" value="1"/>
</dbReference>
<keyword evidence="2" id="KW-1185">Reference proteome</keyword>